<dbReference type="SMART" id="SM00408">
    <property type="entry name" value="IGc2"/>
    <property type="match status" value="7"/>
</dbReference>
<dbReference type="GO" id="GO:0060298">
    <property type="term" value="P:positive regulation of sarcomere organization"/>
    <property type="evidence" value="ECO:0007669"/>
    <property type="project" value="UniProtKB-ARBA"/>
</dbReference>
<dbReference type="EMBL" id="WIXE01006657">
    <property type="protein sequence ID" value="KAK5981099.1"/>
    <property type="molecule type" value="Genomic_DNA"/>
</dbReference>
<feature type="domain" description="Ig-like" evidence="10">
    <location>
        <begin position="499"/>
        <end position="590"/>
    </location>
</feature>
<keyword evidence="8" id="KW-1015">Disulfide bond</keyword>
<evidence type="ECO:0000256" key="7">
    <source>
        <dbReference type="ARBA" id="ARBA00022840"/>
    </source>
</evidence>
<dbReference type="PROSITE" id="PS50835">
    <property type="entry name" value="IG_LIKE"/>
    <property type="match status" value="8"/>
</dbReference>
<dbReference type="InterPro" id="IPR013098">
    <property type="entry name" value="Ig_I-set"/>
</dbReference>
<dbReference type="InterPro" id="IPR013783">
    <property type="entry name" value="Ig-like_fold"/>
</dbReference>
<feature type="domain" description="Ig-like" evidence="10">
    <location>
        <begin position="371"/>
        <end position="460"/>
    </location>
</feature>
<evidence type="ECO:0000256" key="9">
    <source>
        <dbReference type="ARBA" id="ARBA00023319"/>
    </source>
</evidence>
<dbReference type="InterPro" id="IPR036179">
    <property type="entry name" value="Ig-like_dom_sf"/>
</dbReference>
<dbReference type="GO" id="GO:0045214">
    <property type="term" value="P:sarcomere organization"/>
    <property type="evidence" value="ECO:0007669"/>
    <property type="project" value="UniProtKB-ARBA"/>
</dbReference>
<accession>A0AAN8FPZ0</accession>
<comment type="caution">
    <text evidence="11">The sequence shown here is derived from an EMBL/GenBank/DDBJ whole genome shotgun (WGS) entry which is preliminary data.</text>
</comment>
<keyword evidence="4" id="KW-0732">Signal</keyword>
<dbReference type="GO" id="GO:0005886">
    <property type="term" value="C:plasma membrane"/>
    <property type="evidence" value="ECO:0007669"/>
    <property type="project" value="TreeGrafter"/>
</dbReference>
<dbReference type="FunFam" id="2.60.40.10:FF:000345">
    <property type="entry name" value="Muscle M-line assembly protein unc-89"/>
    <property type="match status" value="1"/>
</dbReference>
<evidence type="ECO:0000256" key="6">
    <source>
        <dbReference type="ARBA" id="ARBA00022741"/>
    </source>
</evidence>
<dbReference type="FunFam" id="2.60.40.10:FF:000425">
    <property type="entry name" value="Myosin light chain kinase"/>
    <property type="match status" value="3"/>
</dbReference>
<dbReference type="AlphaFoldDB" id="A0AAN8FPZ0"/>
<organism evidence="11 12">
    <name type="scientific">Trichostrongylus colubriformis</name>
    <name type="common">Black scour worm</name>
    <dbReference type="NCBI Taxonomy" id="6319"/>
    <lineage>
        <taxon>Eukaryota</taxon>
        <taxon>Metazoa</taxon>
        <taxon>Ecdysozoa</taxon>
        <taxon>Nematoda</taxon>
        <taxon>Chromadorea</taxon>
        <taxon>Rhabditida</taxon>
        <taxon>Rhabditina</taxon>
        <taxon>Rhabditomorpha</taxon>
        <taxon>Strongyloidea</taxon>
        <taxon>Trichostrongylidae</taxon>
        <taxon>Trichostrongylus</taxon>
    </lineage>
</organism>
<proteinExistence type="inferred from homology"/>
<dbReference type="InterPro" id="IPR013106">
    <property type="entry name" value="Ig_V-set"/>
</dbReference>
<dbReference type="PANTHER" id="PTHR45080">
    <property type="entry name" value="CONTACTIN 5"/>
    <property type="match status" value="1"/>
</dbReference>
<protein>
    <recommendedName>
        <fullName evidence="10">Ig-like domain-containing protein</fullName>
    </recommendedName>
</protein>
<dbReference type="GO" id="GO:0007525">
    <property type="term" value="P:somatic muscle development"/>
    <property type="evidence" value="ECO:0007669"/>
    <property type="project" value="UniProtKB-ARBA"/>
</dbReference>
<comment type="subcellular location">
    <subcellularLocation>
        <location evidence="1">Cytoplasm</location>
        <location evidence="1">Myofibril</location>
        <location evidence="1">Sarcomere</location>
        <location evidence="1">A band</location>
    </subcellularLocation>
</comment>
<evidence type="ECO:0000256" key="3">
    <source>
        <dbReference type="ARBA" id="ARBA00022490"/>
    </source>
</evidence>
<feature type="domain" description="Ig-like" evidence="10">
    <location>
        <begin position="1"/>
        <end position="62"/>
    </location>
</feature>
<dbReference type="FunFam" id="2.60.40.10:FF:000032">
    <property type="entry name" value="palladin isoform X1"/>
    <property type="match status" value="1"/>
</dbReference>
<keyword evidence="3" id="KW-0963">Cytoplasm</keyword>
<feature type="domain" description="Ig-like" evidence="10">
    <location>
        <begin position="168"/>
        <end position="258"/>
    </location>
</feature>
<dbReference type="FunFam" id="2.60.40.10:FF:000147">
    <property type="entry name" value="Myosin light chain kinase"/>
    <property type="match status" value="1"/>
</dbReference>
<comment type="similarity">
    <text evidence="2">Belongs to the protein kinase superfamily. CAMK Ser/Thr protein kinase family.</text>
</comment>
<dbReference type="Pfam" id="PF07679">
    <property type="entry name" value="I-set"/>
    <property type="match status" value="8"/>
</dbReference>
<feature type="domain" description="Ig-like" evidence="10">
    <location>
        <begin position="70"/>
        <end position="160"/>
    </location>
</feature>
<feature type="domain" description="Ig-like" evidence="10">
    <location>
        <begin position="602"/>
        <end position="691"/>
    </location>
</feature>
<evidence type="ECO:0000256" key="1">
    <source>
        <dbReference type="ARBA" id="ARBA00004161"/>
    </source>
</evidence>
<feature type="domain" description="Ig-like" evidence="10">
    <location>
        <begin position="700"/>
        <end position="744"/>
    </location>
</feature>
<evidence type="ECO:0000313" key="12">
    <source>
        <dbReference type="Proteomes" id="UP001331761"/>
    </source>
</evidence>
<name>A0AAN8FPZ0_TRICO</name>
<evidence type="ECO:0000256" key="5">
    <source>
        <dbReference type="ARBA" id="ARBA00022737"/>
    </source>
</evidence>
<dbReference type="PANTHER" id="PTHR45080:SF8">
    <property type="entry name" value="IG-LIKE DOMAIN-CONTAINING PROTEIN"/>
    <property type="match status" value="1"/>
</dbReference>
<keyword evidence="12" id="KW-1185">Reference proteome</keyword>
<dbReference type="GO" id="GO:0031430">
    <property type="term" value="C:M band"/>
    <property type="evidence" value="ECO:0007669"/>
    <property type="project" value="UniProtKB-ARBA"/>
</dbReference>
<sequence length="744" mass="82182">PDVTWKKDGQPVDIDNTHIISKKESDGTFSITISSSTIEDAGKYTCEATNVAGSVECSAKFAVVKKLEAPQFTEILQPLEVKESEEATLSVTVTGTPLPKVQWFKDDFPIQIDNVHLIAKEEGSGHYVLTIKEARTVDQGSYSCKATNEAGEARTEATVHVAKESIAPQFTETLKPLEVKETETLNLSVTVTGSPQPKVTWFKDDVPIQIDNVHAISKDEGQGHFTLTIRDARVSDVGSYTCKATNEAGEAQTEAKMAVVEDLVLPHFIEGLKPLEVDEGKPAELTCSVVGKPEPEVTWLRNGIPIDIDESQVMRKDSEGQHTLIIKNLRAEDVGSYSCEAVNKAGKDVTVADVKIPKYGFEKLKLEEVQPLFIEPLKETVASQGETVVLECRVNTESQPEIHWYKDDKPIELSQHMVVEKLDDGKIKLTINNATKEDVGSYRCEAVNNVGKAETHANLQYAVTVQETVTDESEQLHEMVTEAITTTEAVETKAGRGPPEFVELLRSCTVTEKQQAVLRCKVKGEPRPKIKWTKEGKEVEMSARIKTEFKDDGTLTLTVDNVTQQDAGEYRCHAENELGSAWTEGPIIVTLVGAPEQEGEAPDFIQPVRPVVVVEGETAVLEGKLSGKPKPTVKWYKNGENIKPTDHFVIDSLDDGTQRLTVKDATMNDMDEYRCEASNEYGDVWSDVTLTVRQKPQEAPSFTKTLVEVSVVEGETAAYECKVSGQPAPEIKWFKVRQGRDYCN</sequence>
<dbReference type="SMART" id="SM00406">
    <property type="entry name" value="IGv"/>
    <property type="match status" value="4"/>
</dbReference>
<dbReference type="GO" id="GO:0040017">
    <property type="term" value="P:positive regulation of locomotion"/>
    <property type="evidence" value="ECO:0007669"/>
    <property type="project" value="UniProtKB-ARBA"/>
</dbReference>
<evidence type="ECO:0000256" key="2">
    <source>
        <dbReference type="ARBA" id="ARBA00006692"/>
    </source>
</evidence>
<dbReference type="GO" id="GO:0019899">
    <property type="term" value="F:enzyme binding"/>
    <property type="evidence" value="ECO:0007669"/>
    <property type="project" value="UniProtKB-ARBA"/>
</dbReference>
<feature type="domain" description="Ig-like" evidence="10">
    <location>
        <begin position="266"/>
        <end position="350"/>
    </location>
</feature>
<dbReference type="GO" id="GO:0045989">
    <property type="term" value="P:positive regulation of striated muscle contraction"/>
    <property type="evidence" value="ECO:0007669"/>
    <property type="project" value="UniProtKB-ARBA"/>
</dbReference>
<dbReference type="InterPro" id="IPR050958">
    <property type="entry name" value="Cell_Adh-Cytoskel_Orgn"/>
</dbReference>
<keyword evidence="6" id="KW-0547">Nucleotide-binding</keyword>
<feature type="non-terminal residue" evidence="11">
    <location>
        <position position="1"/>
    </location>
</feature>
<reference evidence="11 12" key="1">
    <citation type="submission" date="2019-10" db="EMBL/GenBank/DDBJ databases">
        <title>Assembly and Annotation for the nematode Trichostrongylus colubriformis.</title>
        <authorList>
            <person name="Martin J."/>
        </authorList>
    </citation>
    <scope>NUCLEOTIDE SEQUENCE [LARGE SCALE GENOMIC DNA]</scope>
    <source>
        <strain evidence="11">G859</strain>
        <tissue evidence="11">Whole worm</tissue>
    </source>
</reference>
<dbReference type="GO" id="GO:0005524">
    <property type="term" value="F:ATP binding"/>
    <property type="evidence" value="ECO:0007669"/>
    <property type="project" value="UniProtKB-KW"/>
</dbReference>
<evidence type="ECO:0000256" key="4">
    <source>
        <dbReference type="ARBA" id="ARBA00022729"/>
    </source>
</evidence>
<dbReference type="GO" id="GO:0007156">
    <property type="term" value="P:homophilic cell adhesion via plasma membrane adhesion molecules"/>
    <property type="evidence" value="ECO:0007669"/>
    <property type="project" value="TreeGrafter"/>
</dbReference>
<dbReference type="InterPro" id="IPR003599">
    <property type="entry name" value="Ig_sub"/>
</dbReference>
<keyword evidence="9" id="KW-0393">Immunoglobulin domain</keyword>
<dbReference type="InterPro" id="IPR003598">
    <property type="entry name" value="Ig_sub2"/>
</dbReference>
<dbReference type="FunFam" id="2.60.40.10:FF:000107">
    <property type="entry name" value="Myosin, light chain kinase a"/>
    <property type="match status" value="1"/>
</dbReference>
<dbReference type="Gene3D" id="2.60.40.10">
    <property type="entry name" value="Immunoglobulins"/>
    <property type="match status" value="8"/>
</dbReference>
<keyword evidence="5" id="KW-0677">Repeat</keyword>
<dbReference type="InterPro" id="IPR007110">
    <property type="entry name" value="Ig-like_dom"/>
</dbReference>
<evidence type="ECO:0000313" key="11">
    <source>
        <dbReference type="EMBL" id="KAK5981099.1"/>
    </source>
</evidence>
<dbReference type="SUPFAM" id="SSF48726">
    <property type="entry name" value="Immunoglobulin"/>
    <property type="match status" value="8"/>
</dbReference>
<evidence type="ECO:0000256" key="8">
    <source>
        <dbReference type="ARBA" id="ARBA00023157"/>
    </source>
</evidence>
<gene>
    <name evidence="11" type="ORF">GCK32_014702</name>
</gene>
<keyword evidence="7" id="KW-0067">ATP-binding</keyword>
<dbReference type="Proteomes" id="UP001331761">
    <property type="component" value="Unassembled WGS sequence"/>
</dbReference>
<dbReference type="SMART" id="SM00409">
    <property type="entry name" value="IG"/>
    <property type="match status" value="7"/>
</dbReference>
<evidence type="ECO:0000259" key="10">
    <source>
        <dbReference type="PROSITE" id="PS50835"/>
    </source>
</evidence>